<sequence length="592" mass="68525">MKIKLVNLYRNSSILYKIMFNYIIIILLTVITLSWLNFNRVSKSLEEVTNDHTLQMVKQVQNSIEFYISNMEKTINYISNDKSLLQYVNQSYTTDGEKKILEDDILYLFNNYSKTELDISGILFIDTYGNYISNNMKKIETTPLNNDFWYKKAVDNPNEIHLFSKPIGRNVRSIYDYYSADNVISIVKAVKDSKENFKGVIMIDMKLSVVEDIIDNVVLGKSGFLYVADNKGDVVYAPVNKIVYRIHPSITQDMQPQNNLHTIDNKNYQILKNYSNYTGYNVIGIFPTDETMSIIIEVIMYIILYGILIIILAIILSGLITRSLTKPISKLRKLMAEAENGQLDVRFESKYNDEIGKLGKSFNKMIESIKNLINIVYIEQRKKRKAELRAFQAQIKPHFLYNTLDTINWMAQDYEADDISEIVTSLTNLFRISLSKGKEIITLKDEIKHVESYLTIQMARYEDKFDYTIDYDESLLESRVIKLIIQPIVENAIYHGIKECEHKGHISIKIIKIDKKICFIIKDNGIGIDKETINEMNDLLNKVRDKTGKYGIGMFNVNERLKLSFGEDYGIKIESIKGHGTTIKILHPIIQD</sequence>
<keyword evidence="7 12" id="KW-0812">Transmembrane</keyword>
<dbReference type="InterPro" id="IPR050640">
    <property type="entry name" value="Bact_2-comp_sensor_kinase"/>
</dbReference>
<evidence type="ECO:0000256" key="10">
    <source>
        <dbReference type="ARBA" id="ARBA00023012"/>
    </source>
</evidence>
<keyword evidence="6" id="KW-0808">Transferase</keyword>
<evidence type="ECO:0000256" key="9">
    <source>
        <dbReference type="ARBA" id="ARBA00022989"/>
    </source>
</evidence>
<dbReference type="Pfam" id="PF06580">
    <property type="entry name" value="His_kinase"/>
    <property type="match status" value="1"/>
</dbReference>
<keyword evidence="11 12" id="KW-0472">Membrane</keyword>
<dbReference type="CDD" id="cd06225">
    <property type="entry name" value="HAMP"/>
    <property type="match status" value="1"/>
</dbReference>
<protein>
    <recommendedName>
        <fullName evidence="3">histidine kinase</fullName>
        <ecNumber evidence="3">2.7.13.3</ecNumber>
    </recommendedName>
</protein>
<keyword evidence="5" id="KW-0597">Phosphoprotein</keyword>
<keyword evidence="16" id="KW-1185">Reference proteome</keyword>
<feature type="transmembrane region" description="Helical" evidence="12">
    <location>
        <begin position="298"/>
        <end position="320"/>
    </location>
</feature>
<evidence type="ECO:0000313" key="16">
    <source>
        <dbReference type="Proteomes" id="UP000677305"/>
    </source>
</evidence>
<keyword evidence="10" id="KW-0902">Two-component regulatory system</keyword>
<keyword evidence="4" id="KW-1003">Cell membrane</keyword>
<reference evidence="15 16" key="1">
    <citation type="submission" date="2020-07" db="EMBL/GenBank/DDBJ databases">
        <title>Vallitalea guaymasensis genome.</title>
        <authorList>
            <person name="Postec A."/>
        </authorList>
    </citation>
    <scope>NUCLEOTIDE SEQUENCE [LARGE SCALE GENOMIC DNA]</scope>
    <source>
        <strain evidence="15 16">Ra1766G1</strain>
    </source>
</reference>
<feature type="domain" description="HAMP" evidence="14">
    <location>
        <begin position="322"/>
        <end position="374"/>
    </location>
</feature>
<accession>A0A8J8SEN9</accession>
<evidence type="ECO:0000256" key="6">
    <source>
        <dbReference type="ARBA" id="ARBA00022679"/>
    </source>
</evidence>
<evidence type="ECO:0000256" key="11">
    <source>
        <dbReference type="ARBA" id="ARBA00023136"/>
    </source>
</evidence>
<dbReference type="Proteomes" id="UP000677305">
    <property type="component" value="Chromosome"/>
</dbReference>
<dbReference type="InterPro" id="IPR003594">
    <property type="entry name" value="HATPase_dom"/>
</dbReference>
<feature type="transmembrane region" description="Helical" evidence="12">
    <location>
        <begin position="20"/>
        <end position="38"/>
    </location>
</feature>
<evidence type="ECO:0000256" key="1">
    <source>
        <dbReference type="ARBA" id="ARBA00000085"/>
    </source>
</evidence>
<evidence type="ECO:0000256" key="3">
    <source>
        <dbReference type="ARBA" id="ARBA00012438"/>
    </source>
</evidence>
<dbReference type="GO" id="GO:0000155">
    <property type="term" value="F:phosphorelay sensor kinase activity"/>
    <property type="evidence" value="ECO:0007669"/>
    <property type="project" value="InterPro"/>
</dbReference>
<keyword evidence="9 12" id="KW-1133">Transmembrane helix</keyword>
<gene>
    <name evidence="15" type="ORF">HYG85_23580</name>
</gene>
<dbReference type="PANTHER" id="PTHR34220:SF7">
    <property type="entry name" value="SENSOR HISTIDINE KINASE YPDA"/>
    <property type="match status" value="1"/>
</dbReference>
<dbReference type="PANTHER" id="PTHR34220">
    <property type="entry name" value="SENSOR HISTIDINE KINASE YPDA"/>
    <property type="match status" value="1"/>
</dbReference>
<dbReference type="CDD" id="cd18773">
    <property type="entry name" value="PDC1_HK_sensor"/>
    <property type="match status" value="1"/>
</dbReference>
<comment type="subcellular location">
    <subcellularLocation>
        <location evidence="2">Cell membrane</location>
        <topology evidence="2">Multi-pass membrane protein</topology>
    </subcellularLocation>
</comment>
<dbReference type="RefSeq" id="WP_212691695.1">
    <property type="nucleotide sequence ID" value="NZ_CP058561.1"/>
</dbReference>
<dbReference type="Gene3D" id="3.30.450.20">
    <property type="entry name" value="PAS domain"/>
    <property type="match status" value="2"/>
</dbReference>
<evidence type="ECO:0000259" key="13">
    <source>
        <dbReference type="PROSITE" id="PS50109"/>
    </source>
</evidence>
<organism evidence="15 16">
    <name type="scientific">Vallitalea guaymasensis</name>
    <dbReference type="NCBI Taxonomy" id="1185412"/>
    <lineage>
        <taxon>Bacteria</taxon>
        <taxon>Bacillati</taxon>
        <taxon>Bacillota</taxon>
        <taxon>Clostridia</taxon>
        <taxon>Lachnospirales</taxon>
        <taxon>Vallitaleaceae</taxon>
        <taxon>Vallitalea</taxon>
    </lineage>
</organism>
<dbReference type="EMBL" id="CP058561">
    <property type="protein sequence ID" value="QUH31750.1"/>
    <property type="molecule type" value="Genomic_DNA"/>
</dbReference>
<name>A0A8J8SEN9_9FIRM</name>
<evidence type="ECO:0000313" key="15">
    <source>
        <dbReference type="EMBL" id="QUH31750.1"/>
    </source>
</evidence>
<dbReference type="PROSITE" id="PS50109">
    <property type="entry name" value="HIS_KIN"/>
    <property type="match status" value="1"/>
</dbReference>
<dbReference type="InterPro" id="IPR036890">
    <property type="entry name" value="HATPase_C_sf"/>
</dbReference>
<dbReference type="Gene3D" id="3.30.565.10">
    <property type="entry name" value="Histidine kinase-like ATPase, C-terminal domain"/>
    <property type="match status" value="1"/>
</dbReference>
<dbReference type="SMART" id="SM00387">
    <property type="entry name" value="HATPase_c"/>
    <property type="match status" value="1"/>
</dbReference>
<proteinExistence type="predicted"/>
<evidence type="ECO:0000259" key="14">
    <source>
        <dbReference type="PROSITE" id="PS50885"/>
    </source>
</evidence>
<dbReference type="SUPFAM" id="SSF55874">
    <property type="entry name" value="ATPase domain of HSP90 chaperone/DNA topoisomerase II/histidine kinase"/>
    <property type="match status" value="1"/>
</dbReference>
<evidence type="ECO:0000256" key="4">
    <source>
        <dbReference type="ARBA" id="ARBA00022475"/>
    </source>
</evidence>
<dbReference type="InterPro" id="IPR033479">
    <property type="entry name" value="dCache_1"/>
</dbReference>
<dbReference type="SUPFAM" id="SSF158472">
    <property type="entry name" value="HAMP domain-like"/>
    <property type="match status" value="1"/>
</dbReference>
<feature type="domain" description="Histidine kinase" evidence="13">
    <location>
        <begin position="415"/>
        <end position="591"/>
    </location>
</feature>
<dbReference type="EC" id="2.7.13.3" evidence="3"/>
<dbReference type="InterPro" id="IPR005467">
    <property type="entry name" value="His_kinase_dom"/>
</dbReference>
<dbReference type="InterPro" id="IPR010559">
    <property type="entry name" value="Sig_transdc_His_kin_internal"/>
</dbReference>
<keyword evidence="8 15" id="KW-0418">Kinase</keyword>
<dbReference type="PROSITE" id="PS50885">
    <property type="entry name" value="HAMP"/>
    <property type="match status" value="1"/>
</dbReference>
<comment type="catalytic activity">
    <reaction evidence="1">
        <text>ATP + protein L-histidine = ADP + protein N-phospho-L-histidine.</text>
        <dbReference type="EC" id="2.7.13.3"/>
    </reaction>
</comment>
<dbReference type="InterPro" id="IPR003660">
    <property type="entry name" value="HAMP_dom"/>
</dbReference>
<dbReference type="Pfam" id="PF02743">
    <property type="entry name" value="dCache_1"/>
    <property type="match status" value="1"/>
</dbReference>
<evidence type="ECO:0000256" key="12">
    <source>
        <dbReference type="SAM" id="Phobius"/>
    </source>
</evidence>
<dbReference type="Gene3D" id="6.10.340.10">
    <property type="match status" value="1"/>
</dbReference>
<evidence type="ECO:0000256" key="5">
    <source>
        <dbReference type="ARBA" id="ARBA00022553"/>
    </source>
</evidence>
<dbReference type="GO" id="GO:0005886">
    <property type="term" value="C:plasma membrane"/>
    <property type="evidence" value="ECO:0007669"/>
    <property type="project" value="UniProtKB-SubCell"/>
</dbReference>
<dbReference type="SMART" id="SM00304">
    <property type="entry name" value="HAMP"/>
    <property type="match status" value="1"/>
</dbReference>
<dbReference type="AlphaFoldDB" id="A0A8J8SEN9"/>
<dbReference type="Pfam" id="PF00672">
    <property type="entry name" value="HAMP"/>
    <property type="match status" value="1"/>
</dbReference>
<evidence type="ECO:0000256" key="2">
    <source>
        <dbReference type="ARBA" id="ARBA00004651"/>
    </source>
</evidence>
<dbReference type="Pfam" id="PF02518">
    <property type="entry name" value="HATPase_c"/>
    <property type="match status" value="1"/>
</dbReference>
<dbReference type="KEGG" id="vgu:HYG85_23580"/>
<evidence type="ECO:0000256" key="8">
    <source>
        <dbReference type="ARBA" id="ARBA00022777"/>
    </source>
</evidence>
<evidence type="ECO:0000256" key="7">
    <source>
        <dbReference type="ARBA" id="ARBA00022692"/>
    </source>
</evidence>